<gene>
    <name evidence="6" type="ORF">QVD17_05212</name>
</gene>
<dbReference type="Pfam" id="PF23654">
    <property type="entry name" value="ARM_LIN_2nd"/>
    <property type="match status" value="1"/>
</dbReference>
<dbReference type="EMBL" id="JAUHHV010000001">
    <property type="protein sequence ID" value="KAK1439394.1"/>
    <property type="molecule type" value="Genomic_DNA"/>
</dbReference>
<sequence length="1073" mass="121877">MLFWSKFQLFSAFVNTVCCRLFYFLARVIHVCFCFIFFVVLIKHSIVETNFIIFLGCRPISDNKLKVQFNFKFGVLYNVVLTNDFCLRSDSLGFGYREADILLGSFEQPPPLFFFFFIFNLSTIHSIQFNSIQFNVCFMDSLSDLLANEGFIRNNKPNHSKLKFNKTVTTSDHDSIALPIYICHNRKSFDLPKPNKRSSSSLASSNSKPRRSSLSSRLTSSEPAIDEVATKAVISILSGYAGKYLKDKAFRDSLREKCCSCLVTTSNDRRVFGNMELGIESIEKLIANPGTVKEMKIKLLTNSIGFLTTLNSKQSTINSHVSACAQLYLSIVYKIEKNDRVCATHVLQVFVDSPQLARTHLLPDLWEHFFLPHLLHLKIWYNKQIESFSDGLLKDQEEQMARLSKAYEDQMDMGTVQFALYYKEWLKTGGQPPANLPSVPLPSISLSSSSSTRRRRSSSFNSFLQRAIFGNDVEKQHSMELDYGAMEQKAEQEKELCLDDYNINQQINIENRLIDLPCESFQKQNQVRNSHVITSSSDLTQAIFTISSSQSLPECEVAIRVIAKAWLDDPLIEKTLSKPIVIEGMLEVLFSSDNEEILELVIALLTELVTRNESNGKIIANFDPQLDGFMNLMRNSSLFLKAASLLHLVKPKAQQMTSTEWIPLVLRVLEFGDQTQTLFSVHCSPQVAAYYFLDQLLNGSDQDRMENGKQVISLGGLSLLLRRMTFGDIVEKFKSVSIVYWCILSDGRCRHYLADNMNPEFLLELLVHAKELDCSEITISVLFELICLHRFEQRTKLFDKLLKGWDCLNTMQILLVCLQRASREKRPLVAAIMLQLDLTGDPLKSSVYREEAIDAIMEALDCEILNEHLQEQAAKSLLTLGSRYSYTGTPEAEKWILKEAGYDESLEGGFHGRYYVTQGSKNMNKDDDEIEHWQIKAAMSLWMSGGKKLIRALGESIANGIPCLARASLVTVAWISKYVHTVGDGDVLQSIEFSSLIQHLIQLLNHDYTIEERVLASFSLLSLSKSSDFVLEISDDDKKVMMIHLRSMRKVTWTAKKLASVITGSSSRRYSDL</sequence>
<evidence type="ECO:0000313" key="7">
    <source>
        <dbReference type="Proteomes" id="UP001229421"/>
    </source>
</evidence>
<evidence type="ECO:0000259" key="5">
    <source>
        <dbReference type="Pfam" id="PF23654"/>
    </source>
</evidence>
<organism evidence="6 7">
    <name type="scientific">Tagetes erecta</name>
    <name type="common">African marigold</name>
    <dbReference type="NCBI Taxonomy" id="13708"/>
    <lineage>
        <taxon>Eukaryota</taxon>
        <taxon>Viridiplantae</taxon>
        <taxon>Streptophyta</taxon>
        <taxon>Embryophyta</taxon>
        <taxon>Tracheophyta</taxon>
        <taxon>Spermatophyta</taxon>
        <taxon>Magnoliopsida</taxon>
        <taxon>eudicotyledons</taxon>
        <taxon>Gunneridae</taxon>
        <taxon>Pentapetalae</taxon>
        <taxon>asterids</taxon>
        <taxon>campanulids</taxon>
        <taxon>Asterales</taxon>
        <taxon>Asteraceae</taxon>
        <taxon>Asteroideae</taxon>
        <taxon>Heliantheae alliance</taxon>
        <taxon>Tageteae</taxon>
        <taxon>Tagetes</taxon>
    </lineage>
</organism>
<evidence type="ECO:0000256" key="1">
    <source>
        <dbReference type="SAM" id="MobiDB-lite"/>
    </source>
</evidence>
<reference evidence="6" key="1">
    <citation type="journal article" date="2023" name="bioRxiv">
        <title>Improved chromosome-level genome assembly for marigold (Tagetes erecta).</title>
        <authorList>
            <person name="Jiang F."/>
            <person name="Yuan L."/>
            <person name="Wang S."/>
            <person name="Wang H."/>
            <person name="Xu D."/>
            <person name="Wang A."/>
            <person name="Fan W."/>
        </authorList>
    </citation>
    <scope>NUCLEOTIDE SEQUENCE</scope>
    <source>
        <strain evidence="6">WSJ</strain>
        <tissue evidence="6">Leaf</tissue>
    </source>
</reference>
<dbReference type="InterPro" id="IPR011989">
    <property type="entry name" value="ARM-like"/>
</dbReference>
<evidence type="ECO:0000313" key="6">
    <source>
        <dbReference type="EMBL" id="KAK1439394.1"/>
    </source>
</evidence>
<dbReference type="InterPro" id="IPR056512">
    <property type="entry name" value="LIN_N"/>
</dbReference>
<keyword evidence="2" id="KW-0812">Transmembrane</keyword>
<evidence type="ECO:0000256" key="2">
    <source>
        <dbReference type="SAM" id="Phobius"/>
    </source>
</evidence>
<keyword evidence="2" id="KW-0472">Membrane</keyword>
<dbReference type="SUPFAM" id="SSF48371">
    <property type="entry name" value="ARM repeat"/>
    <property type="match status" value="1"/>
</dbReference>
<keyword evidence="2" id="KW-1133">Transmembrane helix</keyword>
<feature type="region of interest" description="Disordered" evidence="1">
    <location>
        <begin position="191"/>
        <end position="218"/>
    </location>
</feature>
<dbReference type="InterPro" id="IPR016024">
    <property type="entry name" value="ARM-type_fold"/>
</dbReference>
<evidence type="ECO:0000259" key="4">
    <source>
        <dbReference type="Pfam" id="PF23628"/>
    </source>
</evidence>
<proteinExistence type="predicted"/>
<dbReference type="Proteomes" id="UP001229421">
    <property type="component" value="Unassembled WGS sequence"/>
</dbReference>
<feature type="domain" description="Putative E3 ubiquitin-protein ligase LIN ARM repeats" evidence="5">
    <location>
        <begin position="535"/>
        <end position="694"/>
    </location>
</feature>
<dbReference type="AlphaFoldDB" id="A0AAD8LBK9"/>
<evidence type="ECO:0000259" key="3">
    <source>
        <dbReference type="Pfam" id="PF23568"/>
    </source>
</evidence>
<feature type="domain" description="Putative E3 ubiquitin-protein ligase LIN N-terminal" evidence="3">
    <location>
        <begin position="228"/>
        <end position="443"/>
    </location>
</feature>
<dbReference type="Pfam" id="PF23628">
    <property type="entry name" value="ARM_LIN_C"/>
    <property type="match status" value="1"/>
</dbReference>
<feature type="transmembrane region" description="Helical" evidence="2">
    <location>
        <begin position="21"/>
        <end position="42"/>
    </location>
</feature>
<dbReference type="Gene3D" id="1.25.10.10">
    <property type="entry name" value="Leucine-rich Repeat Variant"/>
    <property type="match status" value="1"/>
</dbReference>
<feature type="domain" description="Putative E3 ubiquitin-protein ligase LIN ARM-like" evidence="4">
    <location>
        <begin position="695"/>
        <end position="1062"/>
    </location>
</feature>
<feature type="compositionally biased region" description="Low complexity" evidence="1">
    <location>
        <begin position="197"/>
        <end position="218"/>
    </location>
</feature>
<dbReference type="PANTHER" id="PTHR35549:SF3">
    <property type="entry name" value="E3 UBIQUITIN-PROTEIN LIGASE LIN"/>
    <property type="match status" value="1"/>
</dbReference>
<dbReference type="Pfam" id="PF23568">
    <property type="entry name" value="ARM_LIN"/>
    <property type="match status" value="1"/>
</dbReference>
<keyword evidence="7" id="KW-1185">Reference proteome</keyword>
<accession>A0AAD8LBK9</accession>
<dbReference type="InterPro" id="IPR056514">
    <property type="entry name" value="ARM_LIN_2nd"/>
</dbReference>
<protein>
    <submittedName>
        <fullName evidence="6">Uncharacterized protein</fullName>
    </submittedName>
</protein>
<dbReference type="PANTHER" id="PTHR35549">
    <property type="entry name" value="OS04G0584500 PROTEIN"/>
    <property type="match status" value="1"/>
</dbReference>
<comment type="caution">
    <text evidence="6">The sequence shown here is derived from an EMBL/GenBank/DDBJ whole genome shotgun (WGS) entry which is preliminary data.</text>
</comment>
<name>A0AAD8LBK9_TARER</name>
<dbReference type="InterPro" id="IPR055566">
    <property type="entry name" value="ARM_LIN"/>
</dbReference>